<comment type="caution">
    <text evidence="2">The sequence shown here is derived from an EMBL/GenBank/DDBJ whole genome shotgun (WGS) entry which is preliminary data.</text>
</comment>
<accession>A0A2Z6RRB2</accession>
<keyword evidence="3" id="KW-1185">Reference proteome</keyword>
<protein>
    <submittedName>
        <fullName evidence="2">Uncharacterized protein</fullName>
    </submittedName>
</protein>
<name>A0A2Z6RRB2_9GLOM</name>
<organism evidence="2 3">
    <name type="scientific">Rhizophagus clarus</name>
    <dbReference type="NCBI Taxonomy" id="94130"/>
    <lineage>
        <taxon>Eukaryota</taxon>
        <taxon>Fungi</taxon>
        <taxon>Fungi incertae sedis</taxon>
        <taxon>Mucoromycota</taxon>
        <taxon>Glomeromycotina</taxon>
        <taxon>Glomeromycetes</taxon>
        <taxon>Glomerales</taxon>
        <taxon>Glomeraceae</taxon>
        <taxon>Rhizophagus</taxon>
    </lineage>
</organism>
<dbReference type="AlphaFoldDB" id="A0A2Z6RRB2"/>
<dbReference type="Proteomes" id="UP000247702">
    <property type="component" value="Unassembled WGS sequence"/>
</dbReference>
<evidence type="ECO:0000313" key="2">
    <source>
        <dbReference type="EMBL" id="GBB94588.1"/>
    </source>
</evidence>
<reference evidence="2 3" key="1">
    <citation type="submission" date="2017-11" db="EMBL/GenBank/DDBJ databases">
        <title>The genome of Rhizophagus clarus HR1 reveals common genetic basis of auxotrophy among arbuscular mycorrhizal fungi.</title>
        <authorList>
            <person name="Kobayashi Y."/>
        </authorList>
    </citation>
    <scope>NUCLEOTIDE SEQUENCE [LARGE SCALE GENOMIC DNA]</scope>
    <source>
        <strain evidence="2 3">HR1</strain>
    </source>
</reference>
<proteinExistence type="predicted"/>
<feature type="region of interest" description="Disordered" evidence="1">
    <location>
        <begin position="69"/>
        <end position="101"/>
    </location>
</feature>
<gene>
    <name evidence="2" type="ORF">RclHR1_23870002</name>
</gene>
<dbReference type="EMBL" id="BEXD01001543">
    <property type="protein sequence ID" value="GBB94588.1"/>
    <property type="molecule type" value="Genomic_DNA"/>
</dbReference>
<evidence type="ECO:0000313" key="3">
    <source>
        <dbReference type="Proteomes" id="UP000247702"/>
    </source>
</evidence>
<evidence type="ECO:0000256" key="1">
    <source>
        <dbReference type="SAM" id="MobiDB-lite"/>
    </source>
</evidence>
<sequence length="125" mass="14492">MLLLVSYMVNDGNEDEVHEMINESTFLQCEEENETDNRRNTPILDILNHEVQVLIIEKMFNLKDAAKYSYNDNENSDDSDNISDNESDSENELDSSEDVEMKSNYDIKELIQQHLLDDELVGNTL</sequence>
<feature type="compositionally biased region" description="Acidic residues" evidence="1">
    <location>
        <begin position="74"/>
        <end position="98"/>
    </location>
</feature>